<protein>
    <recommendedName>
        <fullName evidence="2">Succinate dehydrogenase assembly factor 4, mitochondrial</fullName>
    </recommendedName>
</protein>
<accession>A9NWI2</accession>
<organism evidence="4">
    <name type="scientific">Picea sitchensis</name>
    <name type="common">Sitka spruce</name>
    <name type="synonym">Pinus sitchensis</name>
    <dbReference type="NCBI Taxonomy" id="3332"/>
    <lineage>
        <taxon>Eukaryota</taxon>
        <taxon>Viridiplantae</taxon>
        <taxon>Streptophyta</taxon>
        <taxon>Embryophyta</taxon>
        <taxon>Tracheophyta</taxon>
        <taxon>Spermatophyta</taxon>
        <taxon>Pinopsida</taxon>
        <taxon>Pinidae</taxon>
        <taxon>Conifers I</taxon>
        <taxon>Pinales</taxon>
        <taxon>Pinaceae</taxon>
        <taxon>Picea</taxon>
    </lineage>
</organism>
<reference evidence="4" key="1">
    <citation type="journal article" date="2008" name="BMC Genomics">
        <title>A conifer genomics resource of 200,000 spruce (Picea spp.) ESTs and 6,464 high-quality, sequence-finished full-length cDNAs for Sitka spruce (Picea sitchensis).</title>
        <authorList>
            <person name="Ralph S.G."/>
            <person name="Chun H.J."/>
            <person name="Kolosova N."/>
            <person name="Cooper D."/>
            <person name="Oddy C."/>
            <person name="Ritland C.E."/>
            <person name="Kirkpatrick R."/>
            <person name="Moore R."/>
            <person name="Barber S."/>
            <person name="Holt R.A."/>
            <person name="Jones S.J."/>
            <person name="Marra M.A."/>
            <person name="Douglas C.J."/>
            <person name="Ritland K."/>
            <person name="Bohlmann J."/>
        </authorList>
    </citation>
    <scope>NUCLEOTIDE SEQUENCE</scope>
    <source>
        <tissue evidence="4">Bark</tissue>
    </source>
</reference>
<evidence type="ECO:0000313" key="4">
    <source>
        <dbReference type="EMBL" id="ABK24993.1"/>
    </source>
</evidence>
<dbReference type="GO" id="GO:0005739">
    <property type="term" value="C:mitochondrion"/>
    <property type="evidence" value="ECO:0007669"/>
    <property type="project" value="TreeGrafter"/>
</dbReference>
<feature type="region of interest" description="Disordered" evidence="3">
    <location>
        <begin position="65"/>
        <end position="129"/>
    </location>
</feature>
<dbReference type="PANTHER" id="PTHR28524">
    <property type="entry name" value="SUCCINATE DEHYDROGENASE ASSEMBLY FACTOR 4, MITOCHONDRIAL"/>
    <property type="match status" value="1"/>
</dbReference>
<proteinExistence type="evidence at transcript level"/>
<evidence type="ECO:0000256" key="3">
    <source>
        <dbReference type="SAM" id="MobiDB-lite"/>
    </source>
</evidence>
<feature type="compositionally biased region" description="Basic and acidic residues" evidence="3">
    <location>
        <begin position="116"/>
        <end position="129"/>
    </location>
</feature>
<sequence>MSIPRNSHRYLRYLFSCKPVPLSNSAEATVRRSGSRKFILNLFSEVKGSNPKPMLRFFCSPVQDPVNSKELKNENEHEEEPHGNHSEEEKEDEEGGEYVNSETGERGGPRGPEPTRYGDWEKGGRCSDF</sequence>
<dbReference type="Pfam" id="PF07896">
    <property type="entry name" value="DUF1674"/>
    <property type="match status" value="1"/>
</dbReference>
<name>A9NWI2_PICSI</name>
<dbReference type="InterPro" id="IPR012875">
    <property type="entry name" value="SDHF4"/>
</dbReference>
<evidence type="ECO:0000256" key="2">
    <source>
        <dbReference type="ARBA" id="ARBA00022170"/>
    </source>
</evidence>
<dbReference type="AlphaFoldDB" id="A9NWI2"/>
<comment type="similarity">
    <text evidence="1">Belongs to the SDHAF4 family.</text>
</comment>
<dbReference type="PANTHER" id="PTHR28524:SF3">
    <property type="entry name" value="SUCCINATE DEHYDROGENASE ASSEMBLY FACTOR 4, MITOCHONDRIAL"/>
    <property type="match status" value="1"/>
</dbReference>
<dbReference type="EMBL" id="EF085697">
    <property type="protein sequence ID" value="ABK24993.1"/>
    <property type="molecule type" value="mRNA"/>
</dbReference>
<dbReference type="GO" id="GO:0034553">
    <property type="term" value="P:mitochondrial respiratory chain complex II assembly"/>
    <property type="evidence" value="ECO:0007669"/>
    <property type="project" value="TreeGrafter"/>
</dbReference>
<feature type="compositionally biased region" description="Basic and acidic residues" evidence="3">
    <location>
        <begin position="67"/>
        <end position="88"/>
    </location>
</feature>
<evidence type="ECO:0000256" key="1">
    <source>
        <dbReference type="ARBA" id="ARBA00005701"/>
    </source>
</evidence>